<proteinExistence type="predicted"/>
<evidence type="ECO:0000259" key="2">
    <source>
        <dbReference type="Pfam" id="PF17728"/>
    </source>
</evidence>
<dbReference type="EMBL" id="JBEPMB010000018">
    <property type="protein sequence ID" value="MET3616303.1"/>
    <property type="molecule type" value="Genomic_DNA"/>
</dbReference>
<reference evidence="3 4" key="1">
    <citation type="submission" date="2024-06" db="EMBL/GenBank/DDBJ databases">
        <title>Genomic Encyclopedia of Type Strains, Phase IV (KMG-IV): sequencing the most valuable type-strain genomes for metagenomic binning, comparative biology and taxonomic classification.</title>
        <authorList>
            <person name="Goeker M."/>
        </authorList>
    </citation>
    <scope>NUCLEOTIDE SEQUENCE [LARGE SCALE GENOMIC DNA]</scope>
    <source>
        <strain evidence="3 4">DSM 29780</strain>
    </source>
</reference>
<dbReference type="Proteomes" id="UP001549047">
    <property type="component" value="Unassembled WGS sequence"/>
</dbReference>
<gene>
    <name evidence="3" type="ORF">ABID16_004652</name>
</gene>
<organism evidence="3 4">
    <name type="scientific">Rhizobium aquaticum</name>
    <dbReference type="NCBI Taxonomy" id="1549636"/>
    <lineage>
        <taxon>Bacteria</taxon>
        <taxon>Pseudomonadati</taxon>
        <taxon>Pseudomonadota</taxon>
        <taxon>Alphaproteobacteria</taxon>
        <taxon>Hyphomicrobiales</taxon>
        <taxon>Rhizobiaceae</taxon>
        <taxon>Rhizobium/Agrobacterium group</taxon>
        <taxon>Rhizobium</taxon>
    </lineage>
</organism>
<dbReference type="Gene3D" id="3.40.1350.80">
    <property type="match status" value="1"/>
</dbReference>
<dbReference type="InterPro" id="IPR009528">
    <property type="entry name" value="Restrct_endonuc_II_BsuBI_C"/>
</dbReference>
<dbReference type="Pfam" id="PF17728">
    <property type="entry name" value="BsuBI_PstI_RE_N"/>
    <property type="match status" value="1"/>
</dbReference>
<dbReference type="Gene3D" id="1.10.10.1820">
    <property type="entry name" value="BsuBI/PstI restriction endonuclease-like"/>
    <property type="match status" value="1"/>
</dbReference>
<dbReference type="InterPro" id="IPR041454">
    <property type="entry name" value="BsuBI/PstI_N"/>
</dbReference>
<evidence type="ECO:0000259" key="1">
    <source>
        <dbReference type="Pfam" id="PF06616"/>
    </source>
</evidence>
<accession>A0ABV2J6A2</accession>
<sequence length="354" mass="38354">MSNLPPLLSWQEIQRRLEQIFPVGTSARHRLVNDVASRTVFTALYINAIEGSETALAPKHVYRMTEQQSALTADADRLSYATDIMKAGSHVVGDRWYADTTRESIRDDTLREALVATGAAVEDTTVPTTSGKGRYSLQAAFAALMAPDLTADSLDKAIKNWQENYLNAGALARIAIVRAGAAKGGTHVQVEFPSGETRRLKAGPSSVITKAVIEVFAPRFLADPAVLFVSESGNKVVARDDKLASSIGLSIKADKDLPDVILVDLKPAHPLLVFVEVVATDGPIGIRRKAALEKLALDAGFDLQHVAFVTAYLDRSQSTFKRTAETLAWGTFAWFAGEPEHIVELSADSRIGLR</sequence>
<evidence type="ECO:0000313" key="3">
    <source>
        <dbReference type="EMBL" id="MET3616303.1"/>
    </source>
</evidence>
<comment type="caution">
    <text evidence="3">The sequence shown here is derived from an EMBL/GenBank/DDBJ whole genome shotgun (WGS) entry which is preliminary data.</text>
</comment>
<keyword evidence="4" id="KW-1185">Reference proteome</keyword>
<feature type="domain" description="BsuBI/PstI restriction endonuclease" evidence="1">
    <location>
        <begin position="188"/>
        <end position="346"/>
    </location>
</feature>
<dbReference type="Pfam" id="PF06616">
    <property type="entry name" value="BsuBI_PstI_RE"/>
    <property type="match status" value="1"/>
</dbReference>
<name>A0ABV2J6A2_9HYPH</name>
<dbReference type="RefSeq" id="WP_354558753.1">
    <property type="nucleotide sequence ID" value="NZ_JBEPMB010000018.1"/>
</dbReference>
<evidence type="ECO:0008006" key="5">
    <source>
        <dbReference type="Google" id="ProtNLM"/>
    </source>
</evidence>
<dbReference type="InterPro" id="IPR041963">
    <property type="entry name" value="BsuBI/PstI_C_sf"/>
</dbReference>
<evidence type="ECO:0000313" key="4">
    <source>
        <dbReference type="Proteomes" id="UP001549047"/>
    </source>
</evidence>
<dbReference type="InterPro" id="IPR041962">
    <property type="entry name" value="BsuBI/PstI_N_sf"/>
</dbReference>
<feature type="domain" description="BsuBI/PstI restriction endonuclease HTH" evidence="2">
    <location>
        <begin position="10"/>
        <end position="176"/>
    </location>
</feature>
<protein>
    <recommendedName>
        <fullName evidence="5">Restriction endonuclease</fullName>
    </recommendedName>
</protein>